<keyword evidence="3" id="KW-1185">Reference proteome</keyword>
<comment type="caution">
    <text evidence="2">The sequence shown here is derived from an EMBL/GenBank/DDBJ whole genome shotgun (WGS) entry which is preliminary data.</text>
</comment>
<sequence length="369" mass="39254">MSCEMISKVRIHDGDTVPLVVKGTGAGSKQVEVLSGNSQSPGDGFVSKGASQFRIGKHNVAANSISDGRRLGDRQLGKMPTWLTERRFNTQARNWKGKAVMGASENTGGEDALVEIVKVVVTGKEEVVAKDKGLSILATENLVCSENLLIEGTDESPYPAILQRENREDVPSTVIPNMTIPGVGPTSLGPILKPARMDDGLSNMGNPTNLCADPVGATRPSPEVQKLLREMAAISPFFFGLNSPPAVKNPRKWKKTARANSKYTFEALASQSNLKDGRKRGTVVSTQEAAGSSVFKRTRDNTAANFQSEAGMGNQAAPEARRADGGDANDATAIPNIDLMPHNIVVAASNLMQQMKESEPARAASTLST</sequence>
<name>A0A1R3FX89_9ROSI</name>
<dbReference type="Proteomes" id="UP000187203">
    <property type="component" value="Unassembled WGS sequence"/>
</dbReference>
<accession>A0A1R3FX89</accession>
<evidence type="ECO:0000256" key="1">
    <source>
        <dbReference type="SAM" id="MobiDB-lite"/>
    </source>
</evidence>
<proteinExistence type="predicted"/>
<dbReference type="OrthoDB" id="1937198at2759"/>
<feature type="region of interest" description="Disordered" evidence="1">
    <location>
        <begin position="306"/>
        <end position="334"/>
    </location>
</feature>
<evidence type="ECO:0000313" key="3">
    <source>
        <dbReference type="Proteomes" id="UP000187203"/>
    </source>
</evidence>
<evidence type="ECO:0000313" key="2">
    <source>
        <dbReference type="EMBL" id="OMO50453.1"/>
    </source>
</evidence>
<protein>
    <submittedName>
        <fullName evidence="2">Uncharacterized protein</fullName>
    </submittedName>
</protein>
<reference evidence="3" key="1">
    <citation type="submission" date="2013-09" db="EMBL/GenBank/DDBJ databases">
        <title>Corchorus olitorius genome sequencing.</title>
        <authorList>
            <person name="Alam M."/>
            <person name="Haque M.S."/>
            <person name="Islam M.S."/>
            <person name="Emdad E.M."/>
            <person name="Islam M.M."/>
            <person name="Ahmed B."/>
            <person name="Halim A."/>
            <person name="Hossen Q.M.M."/>
            <person name="Hossain M.Z."/>
            <person name="Ahmed R."/>
            <person name="Khan M.M."/>
            <person name="Islam R."/>
            <person name="Rashid M.M."/>
            <person name="Khan S.A."/>
            <person name="Rahman M.S."/>
            <person name="Alam M."/>
            <person name="Yahiya A.S."/>
            <person name="Khan M.S."/>
            <person name="Azam M.S."/>
            <person name="Haque T."/>
            <person name="Lashkar M.Z.H."/>
            <person name="Akhand A.I."/>
            <person name="Morshed G."/>
            <person name="Roy S."/>
            <person name="Uddin K.S."/>
            <person name="Rabeya T."/>
            <person name="Hossain A.S."/>
            <person name="Chowdhury A."/>
            <person name="Snigdha A.R."/>
            <person name="Mortoza M.S."/>
            <person name="Matin S.A."/>
            <person name="Hoque S.M.E."/>
            <person name="Islam M.K."/>
            <person name="Roy D.K."/>
            <person name="Haider R."/>
            <person name="Moosa M.M."/>
            <person name="Elias S.M."/>
            <person name="Hasan A.M."/>
            <person name="Jahan S."/>
            <person name="Shafiuddin M."/>
            <person name="Mahmood N."/>
            <person name="Shommy N.S."/>
        </authorList>
    </citation>
    <scope>NUCLEOTIDE SEQUENCE [LARGE SCALE GENOMIC DNA]</scope>
    <source>
        <strain evidence="3">cv. O-4</strain>
    </source>
</reference>
<dbReference type="AlphaFoldDB" id="A0A1R3FX89"/>
<organism evidence="2 3">
    <name type="scientific">Corchorus olitorius</name>
    <dbReference type="NCBI Taxonomy" id="93759"/>
    <lineage>
        <taxon>Eukaryota</taxon>
        <taxon>Viridiplantae</taxon>
        <taxon>Streptophyta</taxon>
        <taxon>Embryophyta</taxon>
        <taxon>Tracheophyta</taxon>
        <taxon>Spermatophyta</taxon>
        <taxon>Magnoliopsida</taxon>
        <taxon>eudicotyledons</taxon>
        <taxon>Gunneridae</taxon>
        <taxon>Pentapetalae</taxon>
        <taxon>rosids</taxon>
        <taxon>malvids</taxon>
        <taxon>Malvales</taxon>
        <taxon>Malvaceae</taxon>
        <taxon>Grewioideae</taxon>
        <taxon>Apeibeae</taxon>
        <taxon>Corchorus</taxon>
    </lineage>
</organism>
<gene>
    <name evidence="2" type="ORF">COLO4_38068</name>
</gene>
<dbReference type="EMBL" id="AWUE01024553">
    <property type="protein sequence ID" value="OMO50453.1"/>
    <property type="molecule type" value="Genomic_DNA"/>
</dbReference>